<dbReference type="EMBL" id="DVOT01000107">
    <property type="protein sequence ID" value="HIV27466.1"/>
    <property type="molecule type" value="Genomic_DNA"/>
</dbReference>
<dbReference type="SMART" id="SM00872">
    <property type="entry name" value="Alpha-mann_mid"/>
    <property type="match status" value="1"/>
</dbReference>
<proteinExistence type="inferred from homology"/>
<dbReference type="InterPro" id="IPR000602">
    <property type="entry name" value="Glyco_hydro_38_N"/>
</dbReference>
<dbReference type="InterPro" id="IPR011013">
    <property type="entry name" value="Gal_mutarotase_sf_dom"/>
</dbReference>
<comment type="similarity">
    <text evidence="1">Belongs to the glycosyl hydrolase 38 family.</text>
</comment>
<dbReference type="Pfam" id="PF17677">
    <property type="entry name" value="Glyco_hydro38C2"/>
    <property type="match status" value="1"/>
</dbReference>
<evidence type="ECO:0000313" key="7">
    <source>
        <dbReference type="Proteomes" id="UP000886884"/>
    </source>
</evidence>
<dbReference type="InterPro" id="IPR011682">
    <property type="entry name" value="Glyco_hydro_38_C"/>
</dbReference>
<keyword evidence="4" id="KW-0326">Glycosidase</keyword>
<feature type="domain" description="Glycoside hydrolase family 38 central" evidence="5">
    <location>
        <begin position="274"/>
        <end position="350"/>
    </location>
</feature>
<reference evidence="6" key="2">
    <citation type="journal article" date="2021" name="PeerJ">
        <title>Extensive microbial diversity within the chicken gut microbiome revealed by metagenomics and culture.</title>
        <authorList>
            <person name="Gilroy R."/>
            <person name="Ravi A."/>
            <person name="Getino M."/>
            <person name="Pursley I."/>
            <person name="Horton D.L."/>
            <person name="Alikhan N.F."/>
            <person name="Baker D."/>
            <person name="Gharbi K."/>
            <person name="Hall N."/>
            <person name="Watson M."/>
            <person name="Adriaenssens E.M."/>
            <person name="Foster-Nyarko E."/>
            <person name="Jarju S."/>
            <person name="Secka A."/>
            <person name="Antonio M."/>
            <person name="Oren A."/>
            <person name="Chaudhuri R.R."/>
            <person name="La Ragione R."/>
            <person name="Hildebrand F."/>
            <person name="Pallen M.J."/>
        </authorList>
    </citation>
    <scope>NUCLEOTIDE SEQUENCE</scope>
    <source>
        <strain evidence="6">CHK183-6373</strain>
    </source>
</reference>
<evidence type="ECO:0000256" key="2">
    <source>
        <dbReference type="ARBA" id="ARBA00022723"/>
    </source>
</evidence>
<sequence>MHLVSHIHWDPAWYLPYEQYRITLIPAMKEILSMLENDEAFTSFMFDGQVDAIDGYLELFPEDRDRVERLVKNGKLRIGPWYIQPEEFLLSGESHIRNLLLGIQKAKAYGGFMRVSYLCDMVGHIAQMPQIIKGFGLDRFVGWRGIVDGQERNETAYLWQAPDGSEVVLKALVDGYYHRIPADDSGFAEKIGEIYAALEPYEKGNNVLIMQGADHVPAPASTPRLIAEYNKKAGCEAIKQVTLEEHFDAMNTASLKRIRGELRAAYYHGAFMLTGILTARMSIKYKNEHASRELERWAEPFSCVNGWINGARYPAHLLQRAWLKQLKCAFHDCIYGGHVDSVTEDICNDYKRIGEITDWLNGENLFALTQAIQTVGDGDNMTIFNPSPFPMEHASVDFSYLVSETAPGREIAIFTAQGEYLPVQINAIETGVKRYCGFSGNQWEQCSPAICNRYHLTTVVPHIPGFGYVNLGIRRMPVIDQDASEQIRIGKASAGKSDLSLSGNVCENHFLRVTLCENGCLSVFDKRSGRLYNSINRIEESGDKGDLYNHSQPYSGGMYLDCHAPCECSIEQQGEGKVTFVTRRRWLLPACVEEENHRSSHLVENTIVTYATVRAFSPVIEFRTVIDNCSKDHRYRLYLPTGIVGEEISSGAQFYVSTRKREEPRPDRYIETPMNNSPQRLFTDISSDKGGIAVFSRGFSEYDARCNGDLYLTMLRCVSHLSKETNAERSYCGAGPGYATPGAQELGKHTIEYALFFHAPQEDVLPACDRFYAPVRCVQGNKYAGSLPAAASYIALRGEGLMLSAVKQSSREGEWIIRVYNARSHRVEGCLALIVPVLEAHKANLAEEHEHPLAIQNGAIVFTVEPYQIYTVALKVKEAEK</sequence>
<accession>A0A9D1P6I0</accession>
<dbReference type="GO" id="GO:0046872">
    <property type="term" value="F:metal ion binding"/>
    <property type="evidence" value="ECO:0007669"/>
    <property type="project" value="UniProtKB-KW"/>
</dbReference>
<dbReference type="Gene3D" id="2.70.98.30">
    <property type="entry name" value="Golgi alpha-mannosidase II, domain 4"/>
    <property type="match status" value="1"/>
</dbReference>
<dbReference type="GO" id="GO:0009313">
    <property type="term" value="P:oligosaccharide catabolic process"/>
    <property type="evidence" value="ECO:0007669"/>
    <property type="project" value="TreeGrafter"/>
</dbReference>
<dbReference type="PANTHER" id="PTHR46017">
    <property type="entry name" value="ALPHA-MANNOSIDASE 2C1"/>
    <property type="match status" value="1"/>
</dbReference>
<dbReference type="GO" id="GO:0006013">
    <property type="term" value="P:mannose metabolic process"/>
    <property type="evidence" value="ECO:0007669"/>
    <property type="project" value="InterPro"/>
</dbReference>
<protein>
    <recommendedName>
        <fullName evidence="5">Glycoside hydrolase family 38 central domain-containing protein</fullName>
    </recommendedName>
</protein>
<evidence type="ECO:0000256" key="3">
    <source>
        <dbReference type="ARBA" id="ARBA00022801"/>
    </source>
</evidence>
<dbReference type="Pfam" id="PF01074">
    <property type="entry name" value="Glyco_hydro_38N"/>
    <property type="match status" value="1"/>
</dbReference>
<dbReference type="InterPro" id="IPR011330">
    <property type="entry name" value="Glyco_hydro/deAcase_b/a-brl"/>
</dbReference>
<keyword evidence="2" id="KW-0479">Metal-binding</keyword>
<name>A0A9D1P6I0_9FIRM</name>
<dbReference type="InterPro" id="IPR027291">
    <property type="entry name" value="Glyco_hydro_38_N_sf"/>
</dbReference>
<reference evidence="6" key="1">
    <citation type="submission" date="2020-10" db="EMBL/GenBank/DDBJ databases">
        <authorList>
            <person name="Gilroy R."/>
        </authorList>
    </citation>
    <scope>NUCLEOTIDE SEQUENCE</scope>
    <source>
        <strain evidence="6">CHK183-6373</strain>
    </source>
</reference>
<dbReference type="Pfam" id="PF07748">
    <property type="entry name" value="Glyco_hydro_38C"/>
    <property type="match status" value="1"/>
</dbReference>
<dbReference type="PANTHER" id="PTHR46017:SF2">
    <property type="entry name" value="MANNOSYLGLYCERATE HYDROLASE"/>
    <property type="match status" value="1"/>
</dbReference>
<dbReference type="SUPFAM" id="SSF88713">
    <property type="entry name" value="Glycoside hydrolase/deacetylase"/>
    <property type="match status" value="1"/>
</dbReference>
<dbReference type="Pfam" id="PF09261">
    <property type="entry name" value="Alpha-mann_mid"/>
    <property type="match status" value="1"/>
</dbReference>
<keyword evidence="3" id="KW-0378">Hydrolase</keyword>
<organism evidence="6 7">
    <name type="scientific">Candidatus Ornithocaccomicrobium faecavium</name>
    <dbReference type="NCBI Taxonomy" id="2840890"/>
    <lineage>
        <taxon>Bacteria</taxon>
        <taxon>Bacillati</taxon>
        <taxon>Bacillota</taxon>
        <taxon>Clostridia</taxon>
        <taxon>Candidatus Ornithocaccomicrobium</taxon>
    </lineage>
</organism>
<gene>
    <name evidence="6" type="ORF">IAA64_05825</name>
</gene>
<evidence type="ECO:0000256" key="4">
    <source>
        <dbReference type="ARBA" id="ARBA00023295"/>
    </source>
</evidence>
<dbReference type="SUPFAM" id="SSF88688">
    <property type="entry name" value="Families 57/38 glycoside transferase middle domain"/>
    <property type="match status" value="1"/>
</dbReference>
<evidence type="ECO:0000313" key="6">
    <source>
        <dbReference type="EMBL" id="HIV27466.1"/>
    </source>
</evidence>
<evidence type="ECO:0000259" key="5">
    <source>
        <dbReference type="SMART" id="SM00872"/>
    </source>
</evidence>
<dbReference type="Gene3D" id="3.20.110.10">
    <property type="entry name" value="Glycoside hydrolase 38, N terminal domain"/>
    <property type="match status" value="1"/>
</dbReference>
<dbReference type="InterPro" id="IPR041147">
    <property type="entry name" value="GH38_C"/>
</dbReference>
<evidence type="ECO:0000256" key="1">
    <source>
        <dbReference type="ARBA" id="ARBA00009792"/>
    </source>
</evidence>
<dbReference type="GO" id="GO:0004559">
    <property type="term" value="F:alpha-mannosidase activity"/>
    <property type="evidence" value="ECO:0007669"/>
    <property type="project" value="InterPro"/>
</dbReference>
<dbReference type="GO" id="GO:0030246">
    <property type="term" value="F:carbohydrate binding"/>
    <property type="evidence" value="ECO:0007669"/>
    <property type="project" value="InterPro"/>
</dbReference>
<dbReference type="InterPro" id="IPR015341">
    <property type="entry name" value="Glyco_hydro_38_cen"/>
</dbReference>
<dbReference type="Gene3D" id="1.20.1270.50">
    <property type="entry name" value="Glycoside hydrolase family 38, central domain"/>
    <property type="match status" value="1"/>
</dbReference>
<dbReference type="Gene3D" id="2.60.40.2220">
    <property type="match status" value="1"/>
</dbReference>
<dbReference type="AlphaFoldDB" id="A0A9D1P6I0"/>
<dbReference type="InterPro" id="IPR037094">
    <property type="entry name" value="Glyco_hydro_38_cen_sf"/>
</dbReference>
<comment type="caution">
    <text evidence="6">The sequence shown here is derived from an EMBL/GenBank/DDBJ whole genome shotgun (WGS) entry which is preliminary data.</text>
</comment>
<dbReference type="Proteomes" id="UP000886884">
    <property type="component" value="Unassembled WGS sequence"/>
</dbReference>
<dbReference type="SUPFAM" id="SSF74650">
    <property type="entry name" value="Galactose mutarotase-like"/>
    <property type="match status" value="1"/>
</dbReference>
<dbReference type="InterPro" id="IPR028995">
    <property type="entry name" value="Glyco_hydro_57/38_cen_sf"/>
</dbReference>